<proteinExistence type="predicted"/>
<dbReference type="STRING" id="39492.ERS852540_02164"/>
<feature type="transmembrane region" description="Helical" evidence="1">
    <location>
        <begin position="44"/>
        <end position="69"/>
    </location>
</feature>
<keyword evidence="1" id="KW-0812">Transmembrane</keyword>
<gene>
    <name evidence="2" type="ORF">ERS852540_02164</name>
</gene>
<evidence type="ECO:0000313" key="2">
    <source>
        <dbReference type="EMBL" id="CUQ90573.1"/>
    </source>
</evidence>
<sequence length="87" mass="9636">MRKFINNVLMLAAAFFAGTATVSVIEYANIIADRPDNSIGGEVLIIPLMLVILYIGWILAKMYFSIIVADKIFNSGYKKGYNKGKSE</sequence>
<keyword evidence="1" id="KW-1133">Transmembrane helix</keyword>
<protein>
    <submittedName>
        <fullName evidence="2">Uncharacterized protein</fullName>
    </submittedName>
</protein>
<keyword evidence="1" id="KW-0472">Membrane</keyword>
<dbReference type="Proteomes" id="UP000095662">
    <property type="component" value="Unassembled WGS sequence"/>
</dbReference>
<accession>A0A174ZT57</accession>
<dbReference type="AlphaFoldDB" id="A0A174ZT57"/>
<evidence type="ECO:0000256" key="1">
    <source>
        <dbReference type="SAM" id="Phobius"/>
    </source>
</evidence>
<organism evidence="2 3">
    <name type="scientific">[Eubacterium] siraeum</name>
    <dbReference type="NCBI Taxonomy" id="39492"/>
    <lineage>
        <taxon>Bacteria</taxon>
        <taxon>Bacillati</taxon>
        <taxon>Bacillota</taxon>
        <taxon>Clostridia</taxon>
        <taxon>Eubacteriales</taxon>
        <taxon>Oscillospiraceae</taxon>
        <taxon>Oscillospiraceae incertae sedis</taxon>
    </lineage>
</organism>
<evidence type="ECO:0000313" key="3">
    <source>
        <dbReference type="Proteomes" id="UP000095662"/>
    </source>
</evidence>
<dbReference type="EMBL" id="CZBY01000020">
    <property type="protein sequence ID" value="CUQ90573.1"/>
    <property type="molecule type" value="Genomic_DNA"/>
</dbReference>
<name>A0A174ZT57_9FIRM</name>
<reference evidence="2 3" key="1">
    <citation type="submission" date="2015-09" db="EMBL/GenBank/DDBJ databases">
        <authorList>
            <consortium name="Pathogen Informatics"/>
        </authorList>
    </citation>
    <scope>NUCLEOTIDE SEQUENCE [LARGE SCALE GENOMIC DNA]</scope>
    <source>
        <strain evidence="2 3">2789STDY5834928</strain>
    </source>
</reference>